<evidence type="ECO:0000256" key="7">
    <source>
        <dbReference type="SAM" id="Phobius"/>
    </source>
</evidence>
<feature type="transmembrane region" description="Helical" evidence="7">
    <location>
        <begin position="47"/>
        <end position="68"/>
    </location>
</feature>
<dbReference type="EMBL" id="JAHLQI010000006">
    <property type="protein sequence ID" value="MBU5491241.1"/>
    <property type="molecule type" value="Genomic_DNA"/>
</dbReference>
<evidence type="ECO:0000313" key="9">
    <source>
        <dbReference type="EMBL" id="MBU5491241.1"/>
    </source>
</evidence>
<reference evidence="9 10" key="1">
    <citation type="submission" date="2021-06" db="EMBL/GenBank/DDBJ databases">
        <authorList>
            <person name="Sun Q."/>
            <person name="Li D."/>
        </authorList>
    </citation>
    <scope>NUCLEOTIDE SEQUENCE [LARGE SCALE GENOMIC DNA]</scope>
    <source>
        <strain evidence="9 10">MSJd-7</strain>
    </source>
</reference>
<evidence type="ECO:0000256" key="2">
    <source>
        <dbReference type="ARBA" id="ARBA00009298"/>
    </source>
</evidence>
<evidence type="ECO:0000256" key="6">
    <source>
        <dbReference type="ARBA" id="ARBA00023136"/>
    </source>
</evidence>
<keyword evidence="3" id="KW-1003">Cell membrane</keyword>
<evidence type="ECO:0000256" key="5">
    <source>
        <dbReference type="ARBA" id="ARBA00022989"/>
    </source>
</evidence>
<accession>A0ABS6EU67</accession>
<comment type="subcellular location">
    <subcellularLocation>
        <location evidence="1">Cell membrane</location>
        <topology evidence="1">Multi-pass membrane protein</topology>
    </subcellularLocation>
</comment>
<name>A0ABS6EU67_9FIRM</name>
<evidence type="ECO:0000256" key="3">
    <source>
        <dbReference type="ARBA" id="ARBA00022475"/>
    </source>
</evidence>
<keyword evidence="5 7" id="KW-1133">Transmembrane helix</keyword>
<comment type="similarity">
    <text evidence="2">Belongs to the MgtC/SapB family.</text>
</comment>
<comment type="caution">
    <text evidence="9">The sequence shown here is derived from an EMBL/GenBank/DDBJ whole genome shotgun (WGS) entry which is preliminary data.</text>
</comment>
<protein>
    <submittedName>
        <fullName evidence="9">MgtC/SapB family protein</fullName>
    </submittedName>
</protein>
<dbReference type="PANTHER" id="PTHR33778">
    <property type="entry name" value="PROTEIN MGTC"/>
    <property type="match status" value="1"/>
</dbReference>
<dbReference type="Pfam" id="PF02308">
    <property type="entry name" value="MgtC"/>
    <property type="match status" value="1"/>
</dbReference>
<feature type="transmembrane region" description="Helical" evidence="7">
    <location>
        <begin position="110"/>
        <end position="140"/>
    </location>
</feature>
<evidence type="ECO:0000256" key="1">
    <source>
        <dbReference type="ARBA" id="ARBA00004651"/>
    </source>
</evidence>
<keyword evidence="4 7" id="KW-0812">Transmembrane</keyword>
<dbReference type="RefSeq" id="WP_216470949.1">
    <property type="nucleotide sequence ID" value="NZ_JAHLQI010000006.1"/>
</dbReference>
<dbReference type="PANTHER" id="PTHR33778:SF1">
    <property type="entry name" value="MAGNESIUM TRANSPORTER YHID-RELATED"/>
    <property type="match status" value="1"/>
</dbReference>
<proteinExistence type="inferred from homology"/>
<sequence length="227" mass="25295">MKQFLPELMWVFRLLVSCLCGCVVGFERQRHIRAEHRKSAGMRTHMIVCVASTAMMLISKYGFFDVLAYGDNVRVDVSRVAAGILAGISFLGAGTIFVRKESINGLTTAAGIWAVAAVGMAIGCGMYTVGVTLTILILLIQELFRMGMYQYEKRITTIVIVLSDIHATKDVLQWLHNNEVEIYSVVSGRRNGRGVQLTIRVCFADEGDEERLFAMQEKIDAIESVEY</sequence>
<dbReference type="Proteomes" id="UP000783588">
    <property type="component" value="Unassembled WGS sequence"/>
</dbReference>
<dbReference type="InterPro" id="IPR049177">
    <property type="entry name" value="MgtC_SapB_SrpB_YhiD_N"/>
</dbReference>
<evidence type="ECO:0000259" key="8">
    <source>
        <dbReference type="Pfam" id="PF02308"/>
    </source>
</evidence>
<gene>
    <name evidence="9" type="ORF">KQI75_11540</name>
</gene>
<feature type="transmembrane region" description="Helical" evidence="7">
    <location>
        <begin position="6"/>
        <end position="26"/>
    </location>
</feature>
<feature type="transmembrane region" description="Helical" evidence="7">
    <location>
        <begin position="80"/>
        <end position="98"/>
    </location>
</feature>
<keyword evidence="6 7" id="KW-0472">Membrane</keyword>
<evidence type="ECO:0000256" key="4">
    <source>
        <dbReference type="ARBA" id="ARBA00022692"/>
    </source>
</evidence>
<feature type="domain" description="MgtC/SapB/SrpB/YhiD N-terminal" evidence="8">
    <location>
        <begin position="14"/>
        <end position="145"/>
    </location>
</feature>
<evidence type="ECO:0000313" key="10">
    <source>
        <dbReference type="Proteomes" id="UP000783588"/>
    </source>
</evidence>
<dbReference type="InterPro" id="IPR003416">
    <property type="entry name" value="MgtC/SapB/SrpB/YhiD_fam"/>
</dbReference>
<organism evidence="9 10">
    <name type="scientific">Butyricicoccus intestinisimiae</name>
    <dbReference type="NCBI Taxonomy" id="2841509"/>
    <lineage>
        <taxon>Bacteria</taxon>
        <taxon>Bacillati</taxon>
        <taxon>Bacillota</taxon>
        <taxon>Clostridia</taxon>
        <taxon>Eubacteriales</taxon>
        <taxon>Butyricicoccaceae</taxon>
        <taxon>Butyricicoccus</taxon>
    </lineage>
</organism>
<keyword evidence="10" id="KW-1185">Reference proteome</keyword>